<sequence length="140" mass="15530">MRHACEFGQHVIRDQTEQMRVPLRTRYPAIGCNAQVLLASFHNPNGHAHFAADLGGRHGAQERFVTESGAVVVLDRRRPGQVRGGRHSIQAERLAQRLHDFYGHARGLGNVLIGNQAQRAFVGVPAEFGKNRTLRFSGQS</sequence>
<proteinExistence type="predicted"/>
<evidence type="ECO:0000313" key="1">
    <source>
        <dbReference type="EMBL" id="AZZ88733.1"/>
    </source>
</evidence>
<accession>A0A3S5I4U1</accession>
<dbReference type="EMBL" id="MK047610">
    <property type="protein sequence ID" value="AZZ88733.1"/>
    <property type="molecule type" value="Genomic_DNA"/>
</dbReference>
<dbReference type="AlphaFoldDB" id="A0A3S5I4U1"/>
<name>A0A3S5I4U1_PSEAI</name>
<protein>
    <submittedName>
        <fullName evidence="1">Uncharacterized protein</fullName>
    </submittedName>
</protein>
<organism evidence="1">
    <name type="scientific">Pseudomonas aeruginosa</name>
    <dbReference type="NCBI Taxonomy" id="287"/>
    <lineage>
        <taxon>Bacteria</taxon>
        <taxon>Pseudomonadati</taxon>
        <taxon>Pseudomonadota</taxon>
        <taxon>Gammaproteobacteria</taxon>
        <taxon>Pseudomonadales</taxon>
        <taxon>Pseudomonadaceae</taxon>
        <taxon>Pseudomonas</taxon>
    </lineage>
</organism>
<reference evidence="1" key="1">
    <citation type="submission" date="2018-10" db="EMBL/GenBank/DDBJ databases">
        <title>Novel pTROUS1 plasmid carring metallo-beta-lactamase IMP-63 from Pseudomonas aeruginosa.</title>
        <authorList>
            <person name="Bour M."/>
            <person name="Liapis E."/>
            <person name="Plesiat P."/>
        </authorList>
    </citation>
    <scope>NUCLEOTIDE SEQUENCE</scope>
    <source>
        <strain evidence="1">163940</strain>
        <plasmid evidence="1">pTROUS1</plasmid>
    </source>
</reference>
<keyword evidence="1" id="KW-0614">Plasmid</keyword>
<geneLocation type="plasmid" evidence="1">
    <name>pTROUS1</name>
</geneLocation>